<proteinExistence type="predicted"/>
<evidence type="ECO:0000313" key="2">
    <source>
        <dbReference type="EMBL" id="MBU3077708.1"/>
    </source>
</evidence>
<dbReference type="Proteomes" id="UP000776276">
    <property type="component" value="Unassembled WGS sequence"/>
</dbReference>
<keyword evidence="3" id="KW-1185">Reference proteome</keyword>
<gene>
    <name evidence="2" type="ORF">KOF26_07490</name>
</gene>
<organism evidence="2 3">
    <name type="scientific">Sphingomonas quercus</name>
    <dbReference type="NCBI Taxonomy" id="2842451"/>
    <lineage>
        <taxon>Bacteria</taxon>
        <taxon>Pseudomonadati</taxon>
        <taxon>Pseudomonadota</taxon>
        <taxon>Alphaproteobacteria</taxon>
        <taxon>Sphingomonadales</taxon>
        <taxon>Sphingomonadaceae</taxon>
        <taxon>Sphingomonas</taxon>
    </lineage>
</organism>
<feature type="domain" description="DUF6894" evidence="1">
    <location>
        <begin position="1"/>
        <end position="49"/>
    </location>
</feature>
<dbReference type="EMBL" id="JAHKRT010000003">
    <property type="protein sequence ID" value="MBU3077708.1"/>
    <property type="molecule type" value="Genomic_DNA"/>
</dbReference>
<protein>
    <recommendedName>
        <fullName evidence="1">DUF6894 domain-containing protein</fullName>
    </recommendedName>
</protein>
<accession>A0ABS6BHC9</accession>
<dbReference type="InterPro" id="IPR054189">
    <property type="entry name" value="DUF6894"/>
</dbReference>
<evidence type="ECO:0000313" key="3">
    <source>
        <dbReference type="Proteomes" id="UP000776276"/>
    </source>
</evidence>
<sequence>MDLPNHIEARRQAIETCGQMMKDAPEGFWGSRPWSVVVTDASGLILWEILMDGIAAPAILRSQAESL</sequence>
<reference evidence="2 3" key="1">
    <citation type="submission" date="2021-06" db="EMBL/GenBank/DDBJ databases">
        <title>Sphingomonas sp. XMGL2, whole genome shotgun sequencing project.</title>
        <authorList>
            <person name="Zhao G."/>
            <person name="Shen L."/>
        </authorList>
    </citation>
    <scope>NUCLEOTIDE SEQUENCE [LARGE SCALE GENOMIC DNA]</scope>
    <source>
        <strain evidence="2 3">XMGL2</strain>
    </source>
</reference>
<dbReference type="Pfam" id="PF21834">
    <property type="entry name" value="DUF6894"/>
    <property type="match status" value="1"/>
</dbReference>
<comment type="caution">
    <text evidence="2">The sequence shown here is derived from an EMBL/GenBank/DDBJ whole genome shotgun (WGS) entry which is preliminary data.</text>
</comment>
<name>A0ABS6BHC9_9SPHN</name>
<evidence type="ECO:0000259" key="1">
    <source>
        <dbReference type="Pfam" id="PF21834"/>
    </source>
</evidence>